<feature type="region of interest" description="Disordered" evidence="1">
    <location>
        <begin position="197"/>
        <end position="229"/>
    </location>
</feature>
<evidence type="ECO:0000313" key="2">
    <source>
        <dbReference type="EMBL" id="PRQ45508.1"/>
    </source>
</evidence>
<reference evidence="2 3" key="1">
    <citation type="journal article" date="2018" name="Nat. Genet.">
        <title>The Rosa genome provides new insights in the design of modern roses.</title>
        <authorList>
            <person name="Bendahmane M."/>
        </authorList>
    </citation>
    <scope>NUCLEOTIDE SEQUENCE [LARGE SCALE GENOMIC DNA]</scope>
    <source>
        <strain evidence="3">cv. Old Blush</strain>
    </source>
</reference>
<dbReference type="Proteomes" id="UP000238479">
    <property type="component" value="Chromosome 3"/>
</dbReference>
<dbReference type="AlphaFoldDB" id="A0A2P6RGF4"/>
<feature type="compositionally biased region" description="Polar residues" evidence="1">
    <location>
        <begin position="73"/>
        <end position="95"/>
    </location>
</feature>
<evidence type="ECO:0000313" key="3">
    <source>
        <dbReference type="Proteomes" id="UP000238479"/>
    </source>
</evidence>
<dbReference type="Gramene" id="PRQ45508">
    <property type="protein sequence ID" value="PRQ45508"/>
    <property type="gene ID" value="RchiOBHm_Chr3g0492191"/>
</dbReference>
<accession>A0A2P6RGF4</accession>
<dbReference type="GO" id="GO:0005634">
    <property type="term" value="C:nucleus"/>
    <property type="evidence" value="ECO:0007669"/>
    <property type="project" value="TreeGrafter"/>
</dbReference>
<organism evidence="2 3">
    <name type="scientific">Rosa chinensis</name>
    <name type="common">China rose</name>
    <dbReference type="NCBI Taxonomy" id="74649"/>
    <lineage>
        <taxon>Eukaryota</taxon>
        <taxon>Viridiplantae</taxon>
        <taxon>Streptophyta</taxon>
        <taxon>Embryophyta</taxon>
        <taxon>Tracheophyta</taxon>
        <taxon>Spermatophyta</taxon>
        <taxon>Magnoliopsida</taxon>
        <taxon>eudicotyledons</taxon>
        <taxon>Gunneridae</taxon>
        <taxon>Pentapetalae</taxon>
        <taxon>rosids</taxon>
        <taxon>fabids</taxon>
        <taxon>Rosales</taxon>
        <taxon>Rosaceae</taxon>
        <taxon>Rosoideae</taxon>
        <taxon>Rosoideae incertae sedis</taxon>
        <taxon>Rosa</taxon>
    </lineage>
</organism>
<sequence>MEPDGAAPMQVESAADKSPNSELPPKSREEGELSSDDNDENPVLSVARSTGTTGPMLVNKFTHGNQVGKAVSPASSTDIQCQTSKQPTSQKSNDANRVPTPGWRPPRAHSGPNNNLVISFSDDDSQSDSEEKERGKLKALQTKSNMARGNANGKPPISSLAKPNKLGQPARNVNKVMPKKLSMNGTFMTSMANIRGVNSRDSVPSSVEQGSRAGNFNSGNKNIVNRERL</sequence>
<feature type="compositionally biased region" description="Polar residues" evidence="1">
    <location>
        <begin position="199"/>
        <end position="223"/>
    </location>
</feature>
<evidence type="ECO:0000256" key="1">
    <source>
        <dbReference type="SAM" id="MobiDB-lite"/>
    </source>
</evidence>
<name>A0A2P6RGF4_ROSCH</name>
<dbReference type="EMBL" id="PDCK01000041">
    <property type="protein sequence ID" value="PRQ45508.1"/>
    <property type="molecule type" value="Genomic_DNA"/>
</dbReference>
<dbReference type="PANTHER" id="PTHR21563">
    <property type="entry name" value="ZINC FINGER C3H1 DOMAIN-CONTAINING PROTEIN"/>
    <property type="match status" value="1"/>
</dbReference>
<dbReference type="STRING" id="74649.A0A2P6RGF4"/>
<comment type="caution">
    <text evidence="2">The sequence shown here is derived from an EMBL/GenBank/DDBJ whole genome shotgun (WGS) entry which is preliminary data.</text>
</comment>
<proteinExistence type="predicted"/>
<dbReference type="InterPro" id="IPR039278">
    <property type="entry name" value="Red1"/>
</dbReference>
<feature type="region of interest" description="Disordered" evidence="1">
    <location>
        <begin position="1"/>
        <end position="179"/>
    </location>
</feature>
<gene>
    <name evidence="2" type="ORF">RchiOBHm_Chr3g0492191</name>
</gene>
<dbReference type="GO" id="GO:0000178">
    <property type="term" value="C:exosome (RNase complex)"/>
    <property type="evidence" value="ECO:0007669"/>
    <property type="project" value="TreeGrafter"/>
</dbReference>
<protein>
    <submittedName>
        <fullName evidence="2">Uncharacterized protein</fullName>
    </submittedName>
</protein>
<dbReference type="PANTHER" id="PTHR21563:SF3">
    <property type="entry name" value="ZINC FINGER C3H1 DOMAIN-CONTAINING PROTEIN"/>
    <property type="match status" value="1"/>
</dbReference>
<keyword evidence="3" id="KW-1185">Reference proteome</keyword>